<dbReference type="Proteomes" id="UP000031036">
    <property type="component" value="Unassembled WGS sequence"/>
</dbReference>
<organism evidence="2 3">
    <name type="scientific">Toxocara canis</name>
    <name type="common">Canine roundworm</name>
    <dbReference type="NCBI Taxonomy" id="6265"/>
    <lineage>
        <taxon>Eukaryota</taxon>
        <taxon>Metazoa</taxon>
        <taxon>Ecdysozoa</taxon>
        <taxon>Nematoda</taxon>
        <taxon>Chromadorea</taxon>
        <taxon>Rhabditida</taxon>
        <taxon>Spirurina</taxon>
        <taxon>Ascaridomorpha</taxon>
        <taxon>Ascaridoidea</taxon>
        <taxon>Toxocaridae</taxon>
        <taxon>Toxocara</taxon>
    </lineage>
</organism>
<accession>A0A0B2VTM0</accession>
<sequence>MIYGIILLVVFVYIAVKIHLRLRERGEEGLPVVGDFVEIFFEKYRNRSSEMVIFDGPLTSRDDEMQLTNATQSSKSVASFSPSSQKILTSSTDMDTSSSEGGGESGTSDESIKKFKLETPAIKGN</sequence>
<feature type="region of interest" description="Disordered" evidence="1">
    <location>
        <begin position="69"/>
        <end position="125"/>
    </location>
</feature>
<feature type="compositionally biased region" description="Low complexity" evidence="1">
    <location>
        <begin position="73"/>
        <end position="99"/>
    </location>
</feature>
<evidence type="ECO:0000256" key="1">
    <source>
        <dbReference type="SAM" id="MobiDB-lite"/>
    </source>
</evidence>
<protein>
    <submittedName>
        <fullName evidence="2">Uncharacterized protein</fullName>
    </submittedName>
</protein>
<proteinExistence type="predicted"/>
<evidence type="ECO:0000313" key="2">
    <source>
        <dbReference type="EMBL" id="KHN84704.1"/>
    </source>
</evidence>
<dbReference type="EMBL" id="JPKZ01000906">
    <property type="protein sequence ID" value="KHN84704.1"/>
    <property type="molecule type" value="Genomic_DNA"/>
</dbReference>
<reference evidence="2 3" key="1">
    <citation type="submission" date="2014-11" db="EMBL/GenBank/DDBJ databases">
        <title>Genetic blueprint of the zoonotic pathogen Toxocara canis.</title>
        <authorList>
            <person name="Zhu X.-Q."/>
            <person name="Korhonen P.K."/>
            <person name="Cai H."/>
            <person name="Young N.D."/>
            <person name="Nejsum P."/>
            <person name="von Samson-Himmelstjerna G."/>
            <person name="Boag P.R."/>
            <person name="Tan P."/>
            <person name="Li Q."/>
            <person name="Min J."/>
            <person name="Yang Y."/>
            <person name="Wang X."/>
            <person name="Fang X."/>
            <person name="Hall R.S."/>
            <person name="Hofmann A."/>
            <person name="Sternberg P.W."/>
            <person name="Jex A.R."/>
            <person name="Gasser R.B."/>
        </authorList>
    </citation>
    <scope>NUCLEOTIDE SEQUENCE [LARGE SCALE GENOMIC DNA]</scope>
    <source>
        <strain evidence="2">PN_DK_2014</strain>
    </source>
</reference>
<comment type="caution">
    <text evidence="2">The sequence shown here is derived from an EMBL/GenBank/DDBJ whole genome shotgun (WGS) entry which is preliminary data.</text>
</comment>
<gene>
    <name evidence="2" type="ORF">Tcan_11419</name>
</gene>
<evidence type="ECO:0000313" key="3">
    <source>
        <dbReference type="Proteomes" id="UP000031036"/>
    </source>
</evidence>
<keyword evidence="3" id="KW-1185">Reference proteome</keyword>
<dbReference type="AlphaFoldDB" id="A0A0B2VTM0"/>
<name>A0A0B2VTM0_TOXCA</name>